<protein>
    <submittedName>
        <fullName evidence="1">Uncharacterized protein</fullName>
    </submittedName>
</protein>
<evidence type="ECO:0000313" key="2">
    <source>
        <dbReference type="Proteomes" id="UP000827976"/>
    </source>
</evidence>
<dbReference type="Proteomes" id="UP000827976">
    <property type="component" value="Chromosome 20"/>
</dbReference>
<dbReference type="EMBL" id="CM037030">
    <property type="protein sequence ID" value="KAH7651313.1"/>
    <property type="molecule type" value="Genomic_DNA"/>
</dbReference>
<comment type="caution">
    <text evidence="1">The sequence shown here is derived from an EMBL/GenBank/DDBJ whole genome shotgun (WGS) entry which is preliminary data.</text>
</comment>
<name>A0ACB7TS54_DIOAL</name>
<sequence length="205" mass="21769">MHCHVAVPAHPIRHVSISVLPLPILKPLPHSLTLLNPRSALSLSLLEAPMGGEVAEAESAPLIFDGEEEIGVPEIGEEVLEGVMRWLEEEIARPSSPSYYQEAAFVTINGNEESCGPSFSASASTVMASIDTRGGSHSAAAYFFGVPEDGVTGKGSWPFVSAVDAWFWPVSEFDQAAGKGDGEDEDAWLADVLGGPLLEVDEMPL</sequence>
<evidence type="ECO:0000313" key="1">
    <source>
        <dbReference type="EMBL" id="KAH7651313.1"/>
    </source>
</evidence>
<gene>
    <name evidence="1" type="ORF">IHE45_20G048600</name>
</gene>
<proteinExistence type="predicted"/>
<keyword evidence="2" id="KW-1185">Reference proteome</keyword>
<accession>A0ACB7TS54</accession>
<organism evidence="1 2">
    <name type="scientific">Dioscorea alata</name>
    <name type="common">Purple yam</name>
    <dbReference type="NCBI Taxonomy" id="55571"/>
    <lineage>
        <taxon>Eukaryota</taxon>
        <taxon>Viridiplantae</taxon>
        <taxon>Streptophyta</taxon>
        <taxon>Embryophyta</taxon>
        <taxon>Tracheophyta</taxon>
        <taxon>Spermatophyta</taxon>
        <taxon>Magnoliopsida</taxon>
        <taxon>Liliopsida</taxon>
        <taxon>Dioscoreales</taxon>
        <taxon>Dioscoreaceae</taxon>
        <taxon>Dioscorea</taxon>
    </lineage>
</organism>
<reference evidence="2" key="1">
    <citation type="journal article" date="2022" name="Nat. Commun.">
        <title>Chromosome evolution and the genetic basis of agronomically important traits in greater yam.</title>
        <authorList>
            <person name="Bredeson J.V."/>
            <person name="Lyons J.B."/>
            <person name="Oniyinde I.O."/>
            <person name="Okereke N.R."/>
            <person name="Kolade O."/>
            <person name="Nnabue I."/>
            <person name="Nwadili C.O."/>
            <person name="Hribova E."/>
            <person name="Parker M."/>
            <person name="Nwogha J."/>
            <person name="Shu S."/>
            <person name="Carlson J."/>
            <person name="Kariba R."/>
            <person name="Muthemba S."/>
            <person name="Knop K."/>
            <person name="Barton G.J."/>
            <person name="Sherwood A.V."/>
            <person name="Lopez-Montes A."/>
            <person name="Asiedu R."/>
            <person name="Jamnadass R."/>
            <person name="Muchugi A."/>
            <person name="Goodstein D."/>
            <person name="Egesi C.N."/>
            <person name="Featherston J."/>
            <person name="Asfaw A."/>
            <person name="Simpson G.G."/>
            <person name="Dolezel J."/>
            <person name="Hendre P.S."/>
            <person name="Van Deynze A."/>
            <person name="Kumar P.L."/>
            <person name="Obidiegwu J.E."/>
            <person name="Bhattacharjee R."/>
            <person name="Rokhsar D.S."/>
        </authorList>
    </citation>
    <scope>NUCLEOTIDE SEQUENCE [LARGE SCALE GENOMIC DNA]</scope>
    <source>
        <strain evidence="2">cv. TDa95/00328</strain>
    </source>
</reference>